<dbReference type="Proteomes" id="UP000472271">
    <property type="component" value="Chromosome 15"/>
</dbReference>
<feature type="compositionally biased region" description="Low complexity" evidence="2">
    <location>
        <begin position="311"/>
        <end position="322"/>
    </location>
</feature>
<dbReference type="Pfam" id="PF12783">
    <property type="entry name" value="Sec7-like_HUS"/>
    <property type="match status" value="1"/>
</dbReference>
<dbReference type="FunFam" id="1.10.1000.11:FF:000021">
    <property type="entry name" value="Golgi-specific brefeldin A-resistance factor 1"/>
    <property type="match status" value="1"/>
</dbReference>
<dbReference type="GO" id="GO:0005085">
    <property type="term" value="F:guanyl-nucleotide exchange factor activity"/>
    <property type="evidence" value="ECO:0007669"/>
    <property type="project" value="InterPro"/>
</dbReference>
<feature type="compositionally biased region" description="Polar residues" evidence="2">
    <location>
        <begin position="640"/>
        <end position="656"/>
    </location>
</feature>
<dbReference type="GO" id="GO:0005794">
    <property type="term" value="C:Golgi apparatus"/>
    <property type="evidence" value="ECO:0007669"/>
    <property type="project" value="UniProtKB-SubCell"/>
</dbReference>
<gene>
    <name evidence="4" type="primary">gbf1</name>
</gene>
<dbReference type="GO" id="GO:0032012">
    <property type="term" value="P:regulation of ARF protein signal transduction"/>
    <property type="evidence" value="ECO:0007669"/>
    <property type="project" value="InterPro"/>
</dbReference>
<evidence type="ECO:0000256" key="1">
    <source>
        <dbReference type="ARBA" id="ARBA00004601"/>
    </source>
</evidence>
<reference evidence="4" key="3">
    <citation type="submission" date="2025-09" db="UniProtKB">
        <authorList>
            <consortium name="Ensembl"/>
        </authorList>
    </citation>
    <scope>IDENTIFICATION</scope>
</reference>
<sequence length="1289" mass="143372">MVDKNIYIIQGEISTVVGAIKRNSRWNTHTPLDEEQDPLLNSFGHLKDILNNIKELSDIEPNVFLRPFLEVVRSEDTTGPITGLALTSVNKFLSYGLIDANHEAAAEAIENMADAVTHARFVGTDPASDEVVLMKILQVLRTLLLTPVGAHLTNESVCEIMQSCFRICFEMRLSGELEPSAYVLAGRELGLPQFKEEAKSFVGANIKKLKMRAGGMSESSKWKKQKRSPRPPRHMVRSPSGQTDPAQTTTLSNNNLSGGVPFIEQGSSISGLPASESSASSISSPTTTDSGLDTCSKATSREDLSDLDQNSPSATTPSTAAAPPRPEPGSADPQVGPGVEPAQSTSVESIPEVLEDKDSVTEQSDSASVHDMDYVNPRGVRFTQSTQRDGASLIPYGLPCLRELFRFLISLTNPHDRHNTDAMMHMGLQLLTVALEAAHMANYQSLLGLVKDELCRHLFQLLSVDRMNLYASSIRVCFLLFESMRVHLKFQLEMYLKKLMDIITSENMKMPYEMKEMALEALVQLWRIPSFVTELYINYDCDFYCSNLFEDLTKLLSKNAFPVSGQLYTTHLLSLEALLTVIDSTEAHCQAQVLNSTDQSQTLQPEEDASKDGTDTSGKRPNPNPRPTYCPPNSNPNPRPTYSSKKPQRFSSSLPDSQELMEIRTKKKLLITGTEQFNQKPKKGIQFLQEKGLLRDPMDNNQVAQWLRENPRLDKKMIGEYISDRKNMELLDSFVNTFTFQGLRIDEALRLYLEAFRLPGEAPVIQRLLETFTDNWHKVNGSPFMTNDAGFALAYAVIMLNTDQHNHNVRKQNIPMTVEVRHTHTRKTHTQKHTHTEITGEIKEEIKSLNGGNPDPDPDPDPDPSERSRVFGNICVFFGCSGYRNHDKKKSHKYDSSKSRLRKKAGGREKEAGGGARRGGGRASGQRPSRSHSDDEEDEGIPASYHTVSLQVSQDLLDLMHTLHTRAASIYSSWAEEQRHLEAAGRKIEADSQTLWTSCWCPLLQGIAWLCCDARRQVRMQALTYLQRALLVHDLQTLDAAEWESCFNKVLFPLLTKLLDNISPADVGGMEETRMRACTLLSKVFLQHLSPLLSLPTFAALWLTILDFMDKYMHAGSSDLLLEAIPESLKNMLLVMDTAGIFHSADSRTGYSDLWEITWERIVCFLPHLREELFKQTVIPGTAPGPGGQTVSFHVFIDQTVTPDPVVCCRFRPVVPAPPSMSPIPVPLAAPPPQTAQPPLILQPLASPLQVGVPPMSLPIILNPALIEATSPVPLLPGPRPTSPSDEVK</sequence>
<dbReference type="SMART" id="SM00222">
    <property type="entry name" value="Sec7"/>
    <property type="match status" value="1"/>
</dbReference>
<reference evidence="4" key="1">
    <citation type="submission" date="2019-06" db="EMBL/GenBank/DDBJ databases">
        <authorList>
            <consortium name="Wellcome Sanger Institute Data Sharing"/>
        </authorList>
    </citation>
    <scope>NUCLEOTIDE SEQUENCE [LARGE SCALE GENOMIC DNA]</scope>
</reference>
<evidence type="ECO:0000313" key="5">
    <source>
        <dbReference type="Proteomes" id="UP000472271"/>
    </source>
</evidence>
<dbReference type="Gene3D" id="1.10.220.20">
    <property type="match status" value="1"/>
</dbReference>
<dbReference type="CDD" id="cd00171">
    <property type="entry name" value="Sec7"/>
    <property type="match status" value="1"/>
</dbReference>
<feature type="region of interest" description="Disordered" evidence="2">
    <location>
        <begin position="887"/>
        <end position="940"/>
    </location>
</feature>
<dbReference type="InterPro" id="IPR035999">
    <property type="entry name" value="Sec7_dom_sf"/>
</dbReference>
<dbReference type="FunFam" id="1.10.220.20:FF:000004">
    <property type="entry name" value="Golgi-specific brefeldin A-resistance guanine nucleotide exchange factor 1"/>
    <property type="match status" value="1"/>
</dbReference>
<feature type="compositionally biased region" description="Basic and acidic residues" evidence="2">
    <location>
        <begin position="608"/>
        <end position="618"/>
    </location>
</feature>
<accession>A0A673BDT1</accession>
<feature type="compositionally biased region" description="Polar residues" evidence="2">
    <location>
        <begin position="594"/>
        <end position="604"/>
    </location>
</feature>
<organism evidence="4 5">
    <name type="scientific">Sphaeramia orbicularis</name>
    <name type="common">orbiculate cardinalfish</name>
    <dbReference type="NCBI Taxonomy" id="375764"/>
    <lineage>
        <taxon>Eukaryota</taxon>
        <taxon>Metazoa</taxon>
        <taxon>Chordata</taxon>
        <taxon>Craniata</taxon>
        <taxon>Vertebrata</taxon>
        <taxon>Euteleostomi</taxon>
        <taxon>Actinopterygii</taxon>
        <taxon>Neopterygii</taxon>
        <taxon>Teleostei</taxon>
        <taxon>Neoteleostei</taxon>
        <taxon>Acanthomorphata</taxon>
        <taxon>Gobiaria</taxon>
        <taxon>Kurtiformes</taxon>
        <taxon>Apogonoidei</taxon>
        <taxon>Apogonidae</taxon>
        <taxon>Apogoninae</taxon>
        <taxon>Sphaeramia</taxon>
    </lineage>
</organism>
<reference evidence="4" key="2">
    <citation type="submission" date="2025-08" db="UniProtKB">
        <authorList>
            <consortium name="Ensembl"/>
        </authorList>
    </citation>
    <scope>IDENTIFICATION</scope>
</reference>
<dbReference type="PANTHER" id="PTHR10663">
    <property type="entry name" value="GUANYL-NUCLEOTIDE EXCHANGE FACTOR"/>
    <property type="match status" value="1"/>
</dbReference>
<dbReference type="InterPro" id="IPR016024">
    <property type="entry name" value="ARM-type_fold"/>
</dbReference>
<keyword evidence="5" id="KW-1185">Reference proteome</keyword>
<dbReference type="Gene3D" id="1.10.1000.11">
    <property type="entry name" value="Arf Nucleotide-binding Site Opener,domain 2"/>
    <property type="match status" value="1"/>
</dbReference>
<feature type="compositionally biased region" description="Low complexity" evidence="2">
    <location>
        <begin position="266"/>
        <end position="285"/>
    </location>
</feature>
<dbReference type="SUPFAM" id="SSF48425">
    <property type="entry name" value="Sec7 domain"/>
    <property type="match status" value="1"/>
</dbReference>
<evidence type="ECO:0000259" key="3">
    <source>
        <dbReference type="PROSITE" id="PS50190"/>
    </source>
</evidence>
<name>A0A673BDT1_9TELE</name>
<feature type="region of interest" description="Disordered" evidence="2">
    <location>
        <begin position="594"/>
        <end position="658"/>
    </location>
</feature>
<comment type="subcellular location">
    <subcellularLocation>
        <location evidence="1">Golgi apparatus</location>
        <location evidence="1">trans-Golgi network</location>
    </subcellularLocation>
</comment>
<evidence type="ECO:0000313" key="4">
    <source>
        <dbReference type="Ensembl" id="ENSSORP00005039419.1"/>
    </source>
</evidence>
<feature type="domain" description="SEC7" evidence="3">
    <location>
        <begin position="659"/>
        <end position="849"/>
    </location>
</feature>
<dbReference type="Pfam" id="PF01369">
    <property type="entry name" value="Sec7"/>
    <property type="match status" value="1"/>
</dbReference>
<dbReference type="PANTHER" id="PTHR10663:SF388">
    <property type="entry name" value="GOLGI-SPECIFIC BREFELDIN A-RESISTANCE GUANINE NUCLEOTIDE EXCHANGE FACTOR 1"/>
    <property type="match status" value="1"/>
</dbReference>
<dbReference type="InterPro" id="IPR032691">
    <property type="entry name" value="Mon2/Sec7/BIG1-like_HUS"/>
</dbReference>
<evidence type="ECO:0000256" key="2">
    <source>
        <dbReference type="SAM" id="MobiDB-lite"/>
    </source>
</evidence>
<feature type="compositionally biased region" description="Polar residues" evidence="2">
    <location>
        <begin position="239"/>
        <end position="257"/>
    </location>
</feature>
<dbReference type="GO" id="GO:0016192">
    <property type="term" value="P:vesicle-mediated transport"/>
    <property type="evidence" value="ECO:0007669"/>
    <property type="project" value="UniProtKB-ARBA"/>
</dbReference>
<dbReference type="InterPro" id="IPR000904">
    <property type="entry name" value="Sec7_dom"/>
</dbReference>
<protein>
    <submittedName>
        <fullName evidence="4">Golgi brefeldin A resistant guanine nucleotide exchange factor 1</fullName>
    </submittedName>
</protein>
<feature type="region of interest" description="Disordered" evidence="2">
    <location>
        <begin position="847"/>
        <end position="868"/>
    </location>
</feature>
<dbReference type="InterPro" id="IPR023394">
    <property type="entry name" value="Sec7_C_sf"/>
</dbReference>
<dbReference type="PROSITE" id="PS50190">
    <property type="entry name" value="SEC7"/>
    <property type="match status" value="1"/>
</dbReference>
<dbReference type="InterPro" id="IPR056604">
    <property type="entry name" value="GBF1-like_TPR"/>
</dbReference>
<proteinExistence type="predicted"/>
<dbReference type="Ensembl" id="ENSSORT00005040428.1">
    <property type="protein sequence ID" value="ENSSORP00005039419.1"/>
    <property type="gene ID" value="ENSSORG00005018393.1"/>
</dbReference>
<feature type="region of interest" description="Disordered" evidence="2">
    <location>
        <begin position="212"/>
        <end position="371"/>
    </location>
</feature>
<dbReference type="Pfam" id="PF23325">
    <property type="entry name" value="TPR_28"/>
    <property type="match status" value="1"/>
</dbReference>
<feature type="compositionally biased region" description="Basic residues" evidence="2">
    <location>
        <begin position="222"/>
        <end position="236"/>
    </location>
</feature>
<feature type="compositionally biased region" description="Pro residues" evidence="2">
    <location>
        <begin position="622"/>
        <end position="639"/>
    </location>
</feature>
<feature type="compositionally biased region" description="Gly residues" evidence="2">
    <location>
        <begin position="913"/>
        <end position="923"/>
    </location>
</feature>
<dbReference type="SUPFAM" id="SSF48371">
    <property type="entry name" value="ARM repeat"/>
    <property type="match status" value="1"/>
</dbReference>
<feature type="compositionally biased region" description="Polar residues" evidence="2">
    <location>
        <begin position="286"/>
        <end position="298"/>
    </location>
</feature>